<sequence length="756" mass="85336">ISNLLAETITVSGRVLDKNNNPIPGVNIYSGTAGVVSQADGSFSLEVTESSQISYSHIGYKNVEIHPSSKYSIIYMDLDILHGKGIQISASRAIPGITPSAFSILSKEEIAQNYTIEDVPMVLASEPGIYAYSESGNGTGYSYVSIRGFDQSKIAVMIDNVPLNDNESHQVYWVDHADVLSDAKNVQIQRGIGNSLYGSAAFGGSINIITEISKNEREMTVSVGFGSYNTKKYRINYNAGNGFGEHLGLNVRLSQIESDGYRDFHHSIQQSGLIGIEHKTNKMTNQFRVQLGYENTGLTWDGIAASDINDRELRRISYKSYTDDFFQQIFSLNSSYQFSDDLSFRNVVYLVKGKGYYEVLKEGVNYYNYNLDVNNQFNDSTEQILTLDLLRRKWIVNTYYGAAPVLTWRNNTLRLDIGGELRYYTGDHFGEVSNFSNEALQSAFSENWYKYYQYIGSKASFTGFVHLLYSLKDNFKLIGDLQYQGHRWELEQKLIGHAKGHILSAPWNFVNPRFGLIYDLNDKISVFANYGKSQKEPADNQIIAADDVWSEPIIASAELVDNSEIGFSFISGAINSKINIYRMNYKNEQLKNIDIKQEGEYDYYSADATIHQGIEFDVSFNFIQKLNVSFNGAINHNNFESGDSKGNFLPNTPLTLGNSVISYQHSKGIQAFIKLRYVGKQFVDQNNTPAGMIDPFTLVDLGSSLKFGKTVLNLKINNLFDAMYSTFGYGYEWDGYWAYFWPGATRNFYANLEYHF</sequence>
<evidence type="ECO:0000256" key="9">
    <source>
        <dbReference type="ARBA" id="ARBA00023136"/>
    </source>
</evidence>
<dbReference type="SUPFAM" id="SSF56935">
    <property type="entry name" value="Porins"/>
    <property type="match status" value="1"/>
</dbReference>
<dbReference type="InterPro" id="IPR008969">
    <property type="entry name" value="CarboxyPept-like_regulatory"/>
</dbReference>
<feature type="domain" description="TonB-dependent receptor plug" evidence="12">
    <location>
        <begin position="98"/>
        <end position="204"/>
    </location>
</feature>
<dbReference type="PROSITE" id="PS52016">
    <property type="entry name" value="TONB_DEPENDENT_REC_3"/>
    <property type="match status" value="1"/>
</dbReference>
<gene>
    <name evidence="13" type="ORF">HX837_07790</name>
</gene>
<evidence type="ECO:0000256" key="6">
    <source>
        <dbReference type="ARBA" id="ARBA00023004"/>
    </source>
</evidence>
<keyword evidence="3" id="KW-0410">Iron transport</keyword>
<dbReference type="InterPro" id="IPR012910">
    <property type="entry name" value="Plug_dom"/>
</dbReference>
<evidence type="ECO:0000256" key="2">
    <source>
        <dbReference type="ARBA" id="ARBA00022448"/>
    </source>
</evidence>
<dbReference type="InterPro" id="IPR036942">
    <property type="entry name" value="Beta-barrel_TonB_sf"/>
</dbReference>
<comment type="caution">
    <text evidence="13">The sequence shown here is derived from an EMBL/GenBank/DDBJ whole genome shotgun (WGS) entry which is preliminary data.</text>
</comment>
<comment type="subcellular location">
    <subcellularLocation>
        <location evidence="1">Cell outer membrane</location>
        <topology evidence="1">Multi-pass membrane protein</topology>
    </subcellularLocation>
</comment>
<dbReference type="SUPFAM" id="SSF49464">
    <property type="entry name" value="Carboxypeptidase regulatory domain-like"/>
    <property type="match status" value="1"/>
</dbReference>
<feature type="non-terminal residue" evidence="13">
    <location>
        <position position="1"/>
    </location>
</feature>
<evidence type="ECO:0000256" key="10">
    <source>
        <dbReference type="ARBA" id="ARBA00023237"/>
    </source>
</evidence>
<reference evidence="13 14" key="1">
    <citation type="journal article" date="2019" name="Environ. Microbiol.">
        <title>Genomics insights into ecotype formation of ammonia-oxidizing archaea in the deep ocean.</title>
        <authorList>
            <person name="Wang Y."/>
            <person name="Huang J.M."/>
            <person name="Cui G.J."/>
            <person name="Nunoura T."/>
            <person name="Takaki Y."/>
            <person name="Li W.L."/>
            <person name="Li J."/>
            <person name="Gao Z.M."/>
            <person name="Takai K."/>
            <person name="Zhang A.Q."/>
            <person name="Stepanauskas R."/>
        </authorList>
    </citation>
    <scope>NUCLEOTIDE SEQUENCE [LARGE SCALE GENOMIC DNA]</scope>
    <source>
        <strain evidence="13 14">L15b</strain>
    </source>
</reference>
<dbReference type="Gene3D" id="2.170.130.10">
    <property type="entry name" value="TonB-dependent receptor, plug domain"/>
    <property type="match status" value="1"/>
</dbReference>
<keyword evidence="4" id="KW-0812">Transmembrane</keyword>
<evidence type="ECO:0000256" key="5">
    <source>
        <dbReference type="ARBA" id="ARBA00022729"/>
    </source>
</evidence>
<evidence type="ECO:0000256" key="3">
    <source>
        <dbReference type="ARBA" id="ARBA00022496"/>
    </source>
</evidence>
<evidence type="ECO:0000256" key="7">
    <source>
        <dbReference type="ARBA" id="ARBA00023065"/>
    </source>
</evidence>
<dbReference type="Pfam" id="PF00593">
    <property type="entry name" value="TonB_dep_Rec_b-barrel"/>
    <property type="match status" value="1"/>
</dbReference>
<keyword evidence="5" id="KW-0732">Signal</keyword>
<keyword evidence="6" id="KW-0408">Iron</keyword>
<dbReference type="Pfam" id="PF07715">
    <property type="entry name" value="Plug"/>
    <property type="match status" value="1"/>
</dbReference>
<name>A0A7K4MR72_9ARCH</name>
<evidence type="ECO:0000259" key="12">
    <source>
        <dbReference type="Pfam" id="PF07715"/>
    </source>
</evidence>
<keyword evidence="8" id="KW-0798">TonB box</keyword>
<evidence type="ECO:0000256" key="1">
    <source>
        <dbReference type="ARBA" id="ARBA00004571"/>
    </source>
</evidence>
<feature type="domain" description="TonB-dependent receptor-like beta-barrel" evidence="11">
    <location>
        <begin position="281"/>
        <end position="719"/>
    </location>
</feature>
<accession>A0A7K4MR72</accession>
<keyword evidence="9" id="KW-0472">Membrane</keyword>
<evidence type="ECO:0000256" key="8">
    <source>
        <dbReference type="ARBA" id="ARBA00023077"/>
    </source>
</evidence>
<evidence type="ECO:0000313" key="14">
    <source>
        <dbReference type="Proteomes" id="UP000523105"/>
    </source>
</evidence>
<organism evidence="13 14">
    <name type="scientific">Marine Group I thaumarchaeote</name>
    <dbReference type="NCBI Taxonomy" id="2511932"/>
    <lineage>
        <taxon>Archaea</taxon>
        <taxon>Nitrososphaerota</taxon>
        <taxon>Marine Group I</taxon>
    </lineage>
</organism>
<evidence type="ECO:0000256" key="4">
    <source>
        <dbReference type="ARBA" id="ARBA00022692"/>
    </source>
</evidence>
<dbReference type="PANTHER" id="PTHR32552:SF68">
    <property type="entry name" value="FERRICHROME OUTER MEMBRANE TRANSPORTER_PHAGE RECEPTOR"/>
    <property type="match status" value="1"/>
</dbReference>
<keyword evidence="13" id="KW-0675">Receptor</keyword>
<dbReference type="InterPro" id="IPR000531">
    <property type="entry name" value="Beta-barrel_TonB"/>
</dbReference>
<proteinExistence type="predicted"/>
<dbReference type="AlphaFoldDB" id="A0A7K4MR72"/>
<dbReference type="InterPro" id="IPR039426">
    <property type="entry name" value="TonB-dep_rcpt-like"/>
</dbReference>
<dbReference type="EMBL" id="JACASV010000107">
    <property type="protein sequence ID" value="NWJ44083.1"/>
    <property type="molecule type" value="Genomic_DNA"/>
</dbReference>
<dbReference type="Proteomes" id="UP000523105">
    <property type="component" value="Unassembled WGS sequence"/>
</dbReference>
<protein>
    <submittedName>
        <fullName evidence="13">TonB-dependent receptor</fullName>
    </submittedName>
</protein>
<dbReference type="Pfam" id="PF13715">
    <property type="entry name" value="CarbopepD_reg_2"/>
    <property type="match status" value="1"/>
</dbReference>
<dbReference type="PANTHER" id="PTHR32552">
    <property type="entry name" value="FERRICHROME IRON RECEPTOR-RELATED"/>
    <property type="match status" value="1"/>
</dbReference>
<dbReference type="InterPro" id="IPR037066">
    <property type="entry name" value="Plug_dom_sf"/>
</dbReference>
<keyword evidence="2" id="KW-0813">Transport</keyword>
<keyword evidence="7" id="KW-0406">Ion transport</keyword>
<dbReference type="Gene3D" id="2.40.170.20">
    <property type="entry name" value="TonB-dependent receptor, beta-barrel domain"/>
    <property type="match status" value="1"/>
</dbReference>
<evidence type="ECO:0000259" key="11">
    <source>
        <dbReference type="Pfam" id="PF00593"/>
    </source>
</evidence>
<dbReference type="GO" id="GO:0015344">
    <property type="term" value="F:siderophore uptake transmembrane transporter activity"/>
    <property type="evidence" value="ECO:0007669"/>
    <property type="project" value="TreeGrafter"/>
</dbReference>
<keyword evidence="10" id="KW-0998">Cell outer membrane</keyword>
<evidence type="ECO:0000313" key="13">
    <source>
        <dbReference type="EMBL" id="NWJ44083.1"/>
    </source>
</evidence>